<proteinExistence type="predicted"/>
<sequence length="102" mass="11795">MFDTLICVQKLLYSLNMHSTAYTILYAAYEFVLSLSVSQFNCERAFSSLKIIKNRLRSSLNQERLKAFMMMSAEKQVLEEVDFQDVLEIIKNSSSLLLKLLS</sequence>
<dbReference type="Proteomes" id="UP001160148">
    <property type="component" value="Unassembled WGS sequence"/>
</dbReference>
<evidence type="ECO:0000259" key="1">
    <source>
        <dbReference type="Pfam" id="PF05699"/>
    </source>
</evidence>
<dbReference type="EMBL" id="CARXXK010000001">
    <property type="protein sequence ID" value="CAI6352042.1"/>
    <property type="molecule type" value="Genomic_DNA"/>
</dbReference>
<reference evidence="2 3" key="1">
    <citation type="submission" date="2023-01" db="EMBL/GenBank/DDBJ databases">
        <authorList>
            <person name="Whitehead M."/>
        </authorList>
    </citation>
    <scope>NUCLEOTIDE SEQUENCE [LARGE SCALE GENOMIC DNA]</scope>
</reference>
<dbReference type="PANTHER" id="PTHR46880">
    <property type="entry name" value="RAS-ASSOCIATING DOMAIN-CONTAINING PROTEIN"/>
    <property type="match status" value="1"/>
</dbReference>
<dbReference type="AlphaFoldDB" id="A0AAV0W8C2"/>
<comment type="caution">
    <text evidence="2">The sequence shown here is derived from an EMBL/GenBank/DDBJ whole genome shotgun (WGS) entry which is preliminary data.</text>
</comment>
<accession>A0AAV0W8C2</accession>
<keyword evidence="3" id="KW-1185">Reference proteome</keyword>
<organism evidence="2 3">
    <name type="scientific">Macrosiphum euphorbiae</name>
    <name type="common">potato aphid</name>
    <dbReference type="NCBI Taxonomy" id="13131"/>
    <lineage>
        <taxon>Eukaryota</taxon>
        <taxon>Metazoa</taxon>
        <taxon>Ecdysozoa</taxon>
        <taxon>Arthropoda</taxon>
        <taxon>Hexapoda</taxon>
        <taxon>Insecta</taxon>
        <taxon>Pterygota</taxon>
        <taxon>Neoptera</taxon>
        <taxon>Paraneoptera</taxon>
        <taxon>Hemiptera</taxon>
        <taxon>Sternorrhyncha</taxon>
        <taxon>Aphidomorpha</taxon>
        <taxon>Aphidoidea</taxon>
        <taxon>Aphididae</taxon>
        <taxon>Macrosiphini</taxon>
        <taxon>Macrosiphum</taxon>
    </lineage>
</organism>
<dbReference type="InterPro" id="IPR008906">
    <property type="entry name" value="HATC_C_dom"/>
</dbReference>
<dbReference type="PANTHER" id="PTHR46880:SF5">
    <property type="entry name" value="DUF4371 DOMAIN-CONTAINING PROTEIN"/>
    <property type="match status" value="1"/>
</dbReference>
<name>A0AAV0W8C2_9HEMI</name>
<dbReference type="GO" id="GO:0046983">
    <property type="term" value="F:protein dimerization activity"/>
    <property type="evidence" value="ECO:0007669"/>
    <property type="project" value="InterPro"/>
</dbReference>
<evidence type="ECO:0000313" key="3">
    <source>
        <dbReference type="Proteomes" id="UP001160148"/>
    </source>
</evidence>
<feature type="domain" description="HAT C-terminal dimerisation" evidence="1">
    <location>
        <begin position="18"/>
        <end position="71"/>
    </location>
</feature>
<gene>
    <name evidence="2" type="ORF">MEUPH1_LOCUS8335</name>
</gene>
<dbReference type="Pfam" id="PF05699">
    <property type="entry name" value="Dimer_Tnp_hAT"/>
    <property type="match status" value="1"/>
</dbReference>
<protein>
    <recommendedName>
        <fullName evidence="1">HAT C-terminal dimerisation domain-containing protein</fullName>
    </recommendedName>
</protein>
<evidence type="ECO:0000313" key="2">
    <source>
        <dbReference type="EMBL" id="CAI6352042.1"/>
    </source>
</evidence>